<feature type="region of interest" description="Disordered" evidence="1">
    <location>
        <begin position="31"/>
        <end position="82"/>
    </location>
</feature>
<organism evidence="2 3">
    <name type="scientific">Penicillium cosmopolitanum</name>
    <dbReference type="NCBI Taxonomy" id="1131564"/>
    <lineage>
        <taxon>Eukaryota</taxon>
        <taxon>Fungi</taxon>
        <taxon>Dikarya</taxon>
        <taxon>Ascomycota</taxon>
        <taxon>Pezizomycotina</taxon>
        <taxon>Eurotiomycetes</taxon>
        <taxon>Eurotiomycetidae</taxon>
        <taxon>Eurotiales</taxon>
        <taxon>Aspergillaceae</taxon>
        <taxon>Penicillium</taxon>
    </lineage>
</organism>
<name>A0A9X0BBY2_9EURO</name>
<evidence type="ECO:0000313" key="3">
    <source>
        <dbReference type="Proteomes" id="UP001147747"/>
    </source>
</evidence>
<proteinExistence type="predicted"/>
<evidence type="ECO:0000313" key="2">
    <source>
        <dbReference type="EMBL" id="KAJ5404037.1"/>
    </source>
</evidence>
<dbReference type="GeneID" id="81367525"/>
<reference evidence="2" key="2">
    <citation type="journal article" date="2023" name="IMA Fungus">
        <title>Comparative genomic study of the Penicillium genus elucidates a diverse pangenome and 15 lateral gene transfer events.</title>
        <authorList>
            <person name="Petersen C."/>
            <person name="Sorensen T."/>
            <person name="Nielsen M.R."/>
            <person name="Sondergaard T.E."/>
            <person name="Sorensen J.L."/>
            <person name="Fitzpatrick D.A."/>
            <person name="Frisvad J.C."/>
            <person name="Nielsen K.L."/>
        </authorList>
    </citation>
    <scope>NUCLEOTIDE SEQUENCE</scope>
    <source>
        <strain evidence="2">IBT 29677</strain>
    </source>
</reference>
<sequence>MATGPKWITPSVLDGIEEVPEDESIDIVDTECETESEYSQTESDEAFVVPDDDTDSAKGDGEYEPLDVEFSTDDESDVSKPEDLVRTSYLTVRNQDTPDPTILGHREVYRRRGLVKQYEVKLWIDSDHWDFLLELVRSCVEAEE</sequence>
<feature type="compositionally biased region" description="Acidic residues" evidence="1">
    <location>
        <begin position="62"/>
        <end position="76"/>
    </location>
</feature>
<dbReference type="OrthoDB" id="4250744at2759"/>
<reference evidence="2" key="1">
    <citation type="submission" date="2022-12" db="EMBL/GenBank/DDBJ databases">
        <authorList>
            <person name="Petersen C."/>
        </authorList>
    </citation>
    <scope>NUCLEOTIDE SEQUENCE</scope>
    <source>
        <strain evidence="2">IBT 29677</strain>
    </source>
</reference>
<dbReference type="Proteomes" id="UP001147747">
    <property type="component" value="Unassembled WGS sequence"/>
</dbReference>
<dbReference type="EMBL" id="JAPZBU010000005">
    <property type="protein sequence ID" value="KAJ5404037.1"/>
    <property type="molecule type" value="Genomic_DNA"/>
</dbReference>
<dbReference type="AlphaFoldDB" id="A0A9X0BBY2"/>
<gene>
    <name evidence="2" type="ORF">N7509_003908</name>
</gene>
<dbReference type="RefSeq" id="XP_056491279.1">
    <property type="nucleotide sequence ID" value="XM_056628545.1"/>
</dbReference>
<comment type="caution">
    <text evidence="2">The sequence shown here is derived from an EMBL/GenBank/DDBJ whole genome shotgun (WGS) entry which is preliminary data.</text>
</comment>
<evidence type="ECO:0000256" key="1">
    <source>
        <dbReference type="SAM" id="MobiDB-lite"/>
    </source>
</evidence>
<protein>
    <submittedName>
        <fullName evidence="2">Uncharacterized protein</fullName>
    </submittedName>
</protein>
<accession>A0A9X0BBY2</accession>
<feature type="compositionally biased region" description="Acidic residues" evidence="1">
    <location>
        <begin position="31"/>
        <end position="54"/>
    </location>
</feature>
<keyword evidence="3" id="KW-1185">Reference proteome</keyword>